<dbReference type="Proteomes" id="UP000828251">
    <property type="component" value="Unassembled WGS sequence"/>
</dbReference>
<protein>
    <submittedName>
        <fullName evidence="1">Uncharacterized protein</fullName>
    </submittedName>
</protein>
<gene>
    <name evidence="1" type="ORF">J1N35_017734</name>
</gene>
<evidence type="ECO:0000313" key="1">
    <source>
        <dbReference type="EMBL" id="KAH1090477.1"/>
    </source>
</evidence>
<sequence length="67" mass="7149">MATKVVFGNYDENCQSFNTAAQADGSSLDPGYGLQDFVLGTINTAPQSIIDKDGNLVPNLAFLSHKQ</sequence>
<dbReference type="AlphaFoldDB" id="A0A9D3VNM4"/>
<accession>A0A9D3VNM4</accession>
<organism evidence="1 2">
    <name type="scientific">Gossypium stocksii</name>
    <dbReference type="NCBI Taxonomy" id="47602"/>
    <lineage>
        <taxon>Eukaryota</taxon>
        <taxon>Viridiplantae</taxon>
        <taxon>Streptophyta</taxon>
        <taxon>Embryophyta</taxon>
        <taxon>Tracheophyta</taxon>
        <taxon>Spermatophyta</taxon>
        <taxon>Magnoliopsida</taxon>
        <taxon>eudicotyledons</taxon>
        <taxon>Gunneridae</taxon>
        <taxon>Pentapetalae</taxon>
        <taxon>rosids</taxon>
        <taxon>malvids</taxon>
        <taxon>Malvales</taxon>
        <taxon>Malvaceae</taxon>
        <taxon>Malvoideae</taxon>
        <taxon>Gossypium</taxon>
    </lineage>
</organism>
<name>A0A9D3VNM4_9ROSI</name>
<comment type="caution">
    <text evidence="1">The sequence shown here is derived from an EMBL/GenBank/DDBJ whole genome shotgun (WGS) entry which is preliminary data.</text>
</comment>
<keyword evidence="2" id="KW-1185">Reference proteome</keyword>
<dbReference type="EMBL" id="JAIQCV010000006">
    <property type="protein sequence ID" value="KAH1090477.1"/>
    <property type="molecule type" value="Genomic_DNA"/>
</dbReference>
<proteinExistence type="predicted"/>
<reference evidence="1 2" key="1">
    <citation type="journal article" date="2021" name="Plant Biotechnol. J.">
        <title>Multi-omics assisted identification of the key and species-specific regulatory components of drought-tolerant mechanisms in Gossypium stocksii.</title>
        <authorList>
            <person name="Yu D."/>
            <person name="Ke L."/>
            <person name="Zhang D."/>
            <person name="Wu Y."/>
            <person name="Sun Y."/>
            <person name="Mei J."/>
            <person name="Sun J."/>
            <person name="Sun Y."/>
        </authorList>
    </citation>
    <scope>NUCLEOTIDE SEQUENCE [LARGE SCALE GENOMIC DNA]</scope>
    <source>
        <strain evidence="2">cv. E1</strain>
        <tissue evidence="1">Leaf</tissue>
    </source>
</reference>
<evidence type="ECO:0000313" key="2">
    <source>
        <dbReference type="Proteomes" id="UP000828251"/>
    </source>
</evidence>